<comment type="caution">
    <text evidence="1">The sequence shown here is derived from an EMBL/GenBank/DDBJ whole genome shotgun (WGS) entry which is preliminary data.</text>
</comment>
<feature type="non-terminal residue" evidence="1">
    <location>
        <position position="1"/>
    </location>
</feature>
<name>X1BY32_9ZZZZ</name>
<dbReference type="InterPro" id="IPR013211">
    <property type="entry name" value="LVIVD"/>
</dbReference>
<reference evidence="1" key="1">
    <citation type="journal article" date="2014" name="Front. Microbiol.">
        <title>High frequency of phylogenetically diverse reductive dehalogenase-homologous genes in deep subseafloor sedimentary metagenomes.</title>
        <authorList>
            <person name="Kawai M."/>
            <person name="Futagami T."/>
            <person name="Toyoda A."/>
            <person name="Takaki Y."/>
            <person name="Nishi S."/>
            <person name="Hori S."/>
            <person name="Arai W."/>
            <person name="Tsubouchi T."/>
            <person name="Morono Y."/>
            <person name="Uchiyama I."/>
            <person name="Ito T."/>
            <person name="Fujiyama A."/>
            <person name="Inagaki F."/>
            <person name="Takami H."/>
        </authorList>
    </citation>
    <scope>NUCLEOTIDE SEQUENCE</scope>
    <source>
        <strain evidence="1">Expedition CK06-06</strain>
    </source>
</reference>
<dbReference type="AlphaFoldDB" id="X1BY32"/>
<dbReference type="EMBL" id="BART01021409">
    <property type="protein sequence ID" value="GAG99925.1"/>
    <property type="molecule type" value="Genomic_DNA"/>
</dbReference>
<protein>
    <submittedName>
        <fullName evidence="1">Uncharacterized protein</fullName>
    </submittedName>
</protein>
<organism evidence="1">
    <name type="scientific">marine sediment metagenome</name>
    <dbReference type="NCBI Taxonomy" id="412755"/>
    <lineage>
        <taxon>unclassified sequences</taxon>
        <taxon>metagenomes</taxon>
        <taxon>ecological metagenomes</taxon>
    </lineage>
</organism>
<sequence length="34" mass="3362">TVTSTYAKGIAVSGNFAYVTALGTGLSVVDISTP</sequence>
<gene>
    <name evidence="1" type="ORF">S01H4_39510</name>
</gene>
<accession>X1BY32</accession>
<dbReference type="Pfam" id="PF08309">
    <property type="entry name" value="LVIVD"/>
    <property type="match status" value="1"/>
</dbReference>
<proteinExistence type="predicted"/>
<evidence type="ECO:0000313" key="1">
    <source>
        <dbReference type="EMBL" id="GAG99925.1"/>
    </source>
</evidence>